<keyword evidence="4 5" id="KW-0472">Membrane</keyword>
<name>A0A0N1EYD3_9GAMM</name>
<keyword evidence="3 5" id="KW-1133">Transmembrane helix</keyword>
<dbReference type="Proteomes" id="UP000037848">
    <property type="component" value="Unassembled WGS sequence"/>
</dbReference>
<feature type="transmembrane region" description="Helical" evidence="5">
    <location>
        <begin position="299"/>
        <end position="320"/>
    </location>
</feature>
<feature type="transmembrane region" description="Helical" evidence="5">
    <location>
        <begin position="265"/>
        <end position="287"/>
    </location>
</feature>
<comment type="subcellular location">
    <subcellularLocation>
        <location evidence="1">Membrane</location>
        <topology evidence="1">Multi-pass membrane protein</topology>
    </subcellularLocation>
</comment>
<evidence type="ECO:0000313" key="8">
    <source>
        <dbReference type="Proteomes" id="UP000037848"/>
    </source>
</evidence>
<evidence type="ECO:0000313" key="7">
    <source>
        <dbReference type="EMBL" id="KPH63823.1"/>
    </source>
</evidence>
<evidence type="ECO:0000256" key="3">
    <source>
        <dbReference type="ARBA" id="ARBA00022989"/>
    </source>
</evidence>
<reference evidence="7 8" key="1">
    <citation type="submission" date="2015-08" db="EMBL/GenBank/DDBJ databases">
        <title>Draft Genome Sequence of Pseudoalteromonas porphyrae UCD-SED14.</title>
        <authorList>
            <person name="Coil D.A."/>
            <person name="Jospin G."/>
            <person name="Lee R.D."/>
            <person name="Eisen J.A."/>
        </authorList>
    </citation>
    <scope>NUCLEOTIDE SEQUENCE [LARGE SCALE GENOMIC DNA]</scope>
    <source>
        <strain evidence="7 8">UCD-SED14</strain>
    </source>
</reference>
<feature type="transmembrane region" description="Helical" evidence="5">
    <location>
        <begin position="27"/>
        <end position="45"/>
    </location>
</feature>
<dbReference type="STRING" id="187330.AMS58_02400"/>
<dbReference type="AlphaFoldDB" id="A0A0N1EYD3"/>
<evidence type="ECO:0000259" key="6">
    <source>
        <dbReference type="Pfam" id="PF12698"/>
    </source>
</evidence>
<sequence length="381" mass="41773">MINLLKVLYKKEVMDASRDKRSVMAGLYYAIGAPLGICILFTLLLQQLASPDALKITIENSLSAPNLVAHLKNNDIAMGTDNTDSKLKPIILQISDDYQKNMREGRPATVTLIADKSDDKLRKHIQRVEKTLALYNSEVASLRLITRGVDPQLMRVLAVEVNDQATPDSKGGMFLGIATLSMILTVFYAAMNLAIDTSAGERERNSLSLLLSHPLSSLHIVLAKSAAIATFSMLGLAIILVVSKFSYGMVPWQQLGFSVTITPSFMLFCAVVCLPIAFMSASLQVFVSFTAKSFKEAQSYVTMVLFIPMALSMVTTYGIATDIVQWLPIAAQQFALMEFIKGNPIPVPQLVLSTLITIILFGVFSYLSSRMLKSEKVVFGL</sequence>
<evidence type="ECO:0000256" key="2">
    <source>
        <dbReference type="ARBA" id="ARBA00022692"/>
    </source>
</evidence>
<feature type="transmembrane region" description="Helical" evidence="5">
    <location>
        <begin position="173"/>
        <end position="195"/>
    </location>
</feature>
<dbReference type="RefSeq" id="WP_054453808.1">
    <property type="nucleotide sequence ID" value="NZ_LHPH01000007.1"/>
</dbReference>
<proteinExistence type="predicted"/>
<protein>
    <submittedName>
        <fullName evidence="7">Transporter</fullName>
    </submittedName>
</protein>
<organism evidence="7 8">
    <name type="scientific">Pseudoalteromonas porphyrae</name>
    <dbReference type="NCBI Taxonomy" id="187330"/>
    <lineage>
        <taxon>Bacteria</taxon>
        <taxon>Pseudomonadati</taxon>
        <taxon>Pseudomonadota</taxon>
        <taxon>Gammaproteobacteria</taxon>
        <taxon>Alteromonadales</taxon>
        <taxon>Pseudoalteromonadaceae</taxon>
        <taxon>Pseudoalteromonas</taxon>
    </lineage>
</organism>
<evidence type="ECO:0000256" key="4">
    <source>
        <dbReference type="ARBA" id="ARBA00023136"/>
    </source>
</evidence>
<dbReference type="GO" id="GO:0140359">
    <property type="term" value="F:ABC-type transporter activity"/>
    <property type="evidence" value="ECO:0007669"/>
    <property type="project" value="InterPro"/>
</dbReference>
<accession>A0A0N1EYD3</accession>
<evidence type="ECO:0000256" key="1">
    <source>
        <dbReference type="ARBA" id="ARBA00004141"/>
    </source>
</evidence>
<feature type="transmembrane region" description="Helical" evidence="5">
    <location>
        <begin position="216"/>
        <end position="245"/>
    </location>
</feature>
<evidence type="ECO:0000256" key="5">
    <source>
        <dbReference type="SAM" id="Phobius"/>
    </source>
</evidence>
<keyword evidence="2 5" id="KW-0812">Transmembrane</keyword>
<feature type="domain" description="ABC-2 type transporter transmembrane" evidence="6">
    <location>
        <begin position="31"/>
        <end position="366"/>
    </location>
</feature>
<dbReference type="InterPro" id="IPR013525">
    <property type="entry name" value="ABC2_TM"/>
</dbReference>
<feature type="transmembrane region" description="Helical" evidence="5">
    <location>
        <begin position="347"/>
        <end position="367"/>
    </location>
</feature>
<dbReference type="OrthoDB" id="5486437at2"/>
<dbReference type="PATRIC" id="fig|187330.3.peg.3617"/>
<comment type="caution">
    <text evidence="7">The sequence shown here is derived from an EMBL/GenBank/DDBJ whole genome shotgun (WGS) entry which is preliminary data.</text>
</comment>
<keyword evidence="8" id="KW-1185">Reference proteome</keyword>
<dbReference type="EMBL" id="LHPH01000007">
    <property type="protein sequence ID" value="KPH63823.1"/>
    <property type="molecule type" value="Genomic_DNA"/>
</dbReference>
<dbReference type="Pfam" id="PF12698">
    <property type="entry name" value="ABC2_membrane_3"/>
    <property type="match status" value="1"/>
</dbReference>
<dbReference type="GO" id="GO:0016020">
    <property type="term" value="C:membrane"/>
    <property type="evidence" value="ECO:0007669"/>
    <property type="project" value="UniProtKB-SubCell"/>
</dbReference>
<gene>
    <name evidence="7" type="ORF">ADS77_07885</name>
</gene>
<dbReference type="PANTHER" id="PTHR43471">
    <property type="entry name" value="ABC TRANSPORTER PERMEASE"/>
    <property type="match status" value="1"/>
</dbReference>
<dbReference type="PANTHER" id="PTHR43471:SF3">
    <property type="entry name" value="ABC TRANSPORTER PERMEASE PROTEIN NATB"/>
    <property type="match status" value="1"/>
</dbReference>